<organism evidence="6 7">
    <name type="scientific">Mugilogobius chulae</name>
    <name type="common">yellowstripe goby</name>
    <dbReference type="NCBI Taxonomy" id="88201"/>
    <lineage>
        <taxon>Eukaryota</taxon>
        <taxon>Metazoa</taxon>
        <taxon>Chordata</taxon>
        <taxon>Craniata</taxon>
        <taxon>Vertebrata</taxon>
        <taxon>Euteleostomi</taxon>
        <taxon>Actinopterygii</taxon>
        <taxon>Neopterygii</taxon>
        <taxon>Teleostei</taxon>
        <taxon>Neoteleostei</taxon>
        <taxon>Acanthomorphata</taxon>
        <taxon>Gobiaria</taxon>
        <taxon>Gobiiformes</taxon>
        <taxon>Gobioidei</taxon>
        <taxon>Gobiidae</taxon>
        <taxon>Gobionellinae</taxon>
        <taxon>Mugilogobius</taxon>
    </lineage>
</organism>
<evidence type="ECO:0000256" key="5">
    <source>
        <dbReference type="ARBA" id="ARBA00022729"/>
    </source>
</evidence>
<keyword evidence="4" id="KW-0964">Secreted</keyword>
<dbReference type="SUPFAM" id="SSF57501">
    <property type="entry name" value="Cystine-knot cytokines"/>
    <property type="match status" value="1"/>
</dbReference>
<protein>
    <recommendedName>
        <fullName evidence="8">Interleukin 17C</fullName>
    </recommendedName>
</protein>
<sequence>MGSGIHSDITVLIIQLRTILQSSQTTDGKTSSKRHTIRKYPSKEANLLRFCSRHRHINTDSESDDERDVMRFPREWCESGHVKMSSRALQVLVLGACTVMAAARCLDARQLQVRADRFQARHPMRAFPRTQLPELTCAQLIEHAPLQSRLHMRALSPWTYRVNRDERRFPRDILEAHCLCSGCILQGAHQDRPHEEHDYNSVPVYAHVPVLNKNRCAGRTDKYRLTKSRLRVPVACVCAAPNRTTSTD</sequence>
<evidence type="ECO:0000256" key="3">
    <source>
        <dbReference type="ARBA" id="ARBA00022514"/>
    </source>
</evidence>
<evidence type="ECO:0000256" key="1">
    <source>
        <dbReference type="ARBA" id="ARBA00004613"/>
    </source>
</evidence>
<comment type="similarity">
    <text evidence="2">Belongs to the IL-17 family.</text>
</comment>
<dbReference type="PRINTS" id="PR01932">
    <property type="entry name" value="INTRLEUKIN17"/>
</dbReference>
<evidence type="ECO:0000313" key="7">
    <source>
        <dbReference type="Proteomes" id="UP001460270"/>
    </source>
</evidence>
<evidence type="ECO:0008006" key="8">
    <source>
        <dbReference type="Google" id="ProtNLM"/>
    </source>
</evidence>
<dbReference type="GO" id="GO:0005125">
    <property type="term" value="F:cytokine activity"/>
    <property type="evidence" value="ECO:0007669"/>
    <property type="project" value="UniProtKB-KW"/>
</dbReference>
<evidence type="ECO:0000256" key="2">
    <source>
        <dbReference type="ARBA" id="ARBA00007236"/>
    </source>
</evidence>
<proteinExistence type="inferred from homology"/>
<dbReference type="InterPro" id="IPR010345">
    <property type="entry name" value="IL-17_fam"/>
</dbReference>
<gene>
    <name evidence="6" type="ORF">WMY93_012915</name>
</gene>
<keyword evidence="7" id="KW-1185">Reference proteome</keyword>
<reference evidence="7" key="1">
    <citation type="submission" date="2024-04" db="EMBL/GenBank/DDBJ databases">
        <title>Salinicola lusitanus LLJ914,a marine bacterium isolated from the Okinawa Trough.</title>
        <authorList>
            <person name="Li J."/>
        </authorList>
    </citation>
    <scope>NUCLEOTIDE SEQUENCE [LARGE SCALE GENOMIC DNA]</scope>
</reference>
<evidence type="ECO:0000256" key="4">
    <source>
        <dbReference type="ARBA" id="ARBA00022525"/>
    </source>
</evidence>
<keyword evidence="3" id="KW-0202">Cytokine</keyword>
<dbReference type="GO" id="GO:0005615">
    <property type="term" value="C:extracellular space"/>
    <property type="evidence" value="ECO:0007669"/>
    <property type="project" value="UniProtKB-KW"/>
</dbReference>
<accession>A0AAW0P4K6</accession>
<dbReference type="Proteomes" id="UP001460270">
    <property type="component" value="Unassembled WGS sequence"/>
</dbReference>
<dbReference type="AlphaFoldDB" id="A0AAW0P4K6"/>
<name>A0AAW0P4K6_9GOBI</name>
<dbReference type="Gene3D" id="2.10.90.10">
    <property type="entry name" value="Cystine-knot cytokines"/>
    <property type="match status" value="1"/>
</dbReference>
<dbReference type="InterPro" id="IPR029034">
    <property type="entry name" value="Cystine-knot_cytokine"/>
</dbReference>
<comment type="subcellular location">
    <subcellularLocation>
        <location evidence="1">Secreted</location>
    </subcellularLocation>
</comment>
<dbReference type="Pfam" id="PF06083">
    <property type="entry name" value="IL17"/>
    <property type="match status" value="1"/>
</dbReference>
<dbReference type="EMBL" id="JBBPFD010000009">
    <property type="protein sequence ID" value="KAK7912704.1"/>
    <property type="molecule type" value="Genomic_DNA"/>
</dbReference>
<comment type="caution">
    <text evidence="6">The sequence shown here is derived from an EMBL/GenBank/DDBJ whole genome shotgun (WGS) entry which is preliminary data.</text>
</comment>
<dbReference type="InterPro" id="IPR020440">
    <property type="entry name" value="IL-17_chr"/>
</dbReference>
<dbReference type="GO" id="GO:0006954">
    <property type="term" value="P:inflammatory response"/>
    <property type="evidence" value="ECO:0007669"/>
    <property type="project" value="InterPro"/>
</dbReference>
<keyword evidence="5" id="KW-0732">Signal</keyword>
<evidence type="ECO:0000313" key="6">
    <source>
        <dbReference type="EMBL" id="KAK7912704.1"/>
    </source>
</evidence>